<evidence type="ECO:0000313" key="11">
    <source>
        <dbReference type="Proteomes" id="UP000481700"/>
    </source>
</evidence>
<dbReference type="EMBL" id="VVZV01000032">
    <property type="protein sequence ID" value="KAA5315099.1"/>
    <property type="molecule type" value="Genomic_DNA"/>
</dbReference>
<evidence type="ECO:0000313" key="9">
    <source>
        <dbReference type="Proteomes" id="UP000441162"/>
    </source>
</evidence>
<dbReference type="EMBL" id="SLTU01000003">
    <property type="protein sequence ID" value="TDA71538.1"/>
    <property type="molecule type" value="Genomic_DNA"/>
</dbReference>
<evidence type="ECO:0000313" key="8">
    <source>
        <dbReference type="Proteomes" id="UP000294834"/>
    </source>
</evidence>
<evidence type="ECO:0000313" key="4">
    <source>
        <dbReference type="EMBL" id="KAA5406555.1"/>
    </source>
</evidence>
<dbReference type="RefSeq" id="WP_007848293.1">
    <property type="nucleotide sequence ID" value="NZ_CAXSRD010000001.1"/>
</dbReference>
<dbReference type="PROSITE" id="PS51704">
    <property type="entry name" value="GP_PDE"/>
    <property type="match status" value="1"/>
</dbReference>
<dbReference type="Proteomes" id="UP000441162">
    <property type="component" value="Unassembled WGS sequence"/>
</dbReference>
<reference evidence="9 10" key="1">
    <citation type="journal article" date="2019" name="Nat. Med.">
        <title>A library of human gut bacterial isolates paired with longitudinal multiomics data enables mechanistic microbiome research.</title>
        <authorList>
            <person name="Poyet M."/>
            <person name="Groussin M."/>
            <person name="Gibbons S.M."/>
            <person name="Avila-Pacheco J."/>
            <person name="Jiang X."/>
            <person name="Kearney S.M."/>
            <person name="Perrotta A.R."/>
            <person name="Berdy B."/>
            <person name="Zhao S."/>
            <person name="Lieberman T.D."/>
            <person name="Swanson P.K."/>
            <person name="Smith M."/>
            <person name="Roesemann S."/>
            <person name="Alexander J.E."/>
            <person name="Rich S.A."/>
            <person name="Livny J."/>
            <person name="Vlamakis H."/>
            <person name="Clish C."/>
            <person name="Bullock K."/>
            <person name="Deik A."/>
            <person name="Scott J."/>
            <person name="Pierce K.A."/>
            <person name="Xavier R.J."/>
            <person name="Alm E.J."/>
        </authorList>
    </citation>
    <scope>NUCLEOTIDE SEQUENCE [LARGE SCALE GENOMIC DNA]</scope>
    <source>
        <strain evidence="3 10">BIOML-A1</strain>
        <strain evidence="2 11">BIOML-A25</strain>
        <strain evidence="4 9">BIOML-A4</strain>
    </source>
</reference>
<dbReference type="InterPro" id="IPR017946">
    <property type="entry name" value="PLC-like_Pdiesterase_TIM-brl"/>
</dbReference>
<dbReference type="EMBL" id="VVYY01000004">
    <property type="protein sequence ID" value="KAA5399707.1"/>
    <property type="molecule type" value="Genomic_DNA"/>
</dbReference>
<dbReference type="Pfam" id="PF03009">
    <property type="entry name" value="GDPD"/>
    <property type="match status" value="1"/>
</dbReference>
<evidence type="ECO:0000313" key="5">
    <source>
        <dbReference type="EMBL" id="TDA71538.1"/>
    </source>
</evidence>
<dbReference type="Proteomes" id="UP000481616">
    <property type="component" value="Unassembled WGS sequence"/>
</dbReference>
<evidence type="ECO:0000313" key="10">
    <source>
        <dbReference type="Proteomes" id="UP000481616"/>
    </source>
</evidence>
<evidence type="ECO:0000259" key="1">
    <source>
        <dbReference type="PROSITE" id="PS51704"/>
    </source>
</evidence>
<dbReference type="PANTHER" id="PTHR46211">
    <property type="entry name" value="GLYCEROPHOSPHORYL DIESTER PHOSPHODIESTERASE"/>
    <property type="match status" value="1"/>
</dbReference>
<sequence length="270" mass="30924">MKLHQILLLHIATSILALFPSPIYAQKMMYQDSIEIVVHRGANHIAPENTIPSALAALEHGAGWIEVDVRKSKDNILYNLHDETLDRTTNGKGPIQDMLSKDIEKLDAGSWFSSRFTGIHVPRIAEMLDTLQGKAHIFFDVKRGTPIKDLVILVRQKGYENKSFFWFADSEMLKEFIRIAPEMKIKVNASNIVALKKWMKICTPAYVETDILNITPQFKEFCKSNHIKIMAAIQNASEKEYKKAIEAHPDLVNLDRPELFIKMLRQEIKK</sequence>
<evidence type="ECO:0000313" key="6">
    <source>
        <dbReference type="EMBL" id="TDB03888.1"/>
    </source>
</evidence>
<evidence type="ECO:0000313" key="7">
    <source>
        <dbReference type="Proteomes" id="UP000294527"/>
    </source>
</evidence>
<dbReference type="SUPFAM" id="SSF51695">
    <property type="entry name" value="PLC-like phosphodiesterases"/>
    <property type="match status" value="1"/>
</dbReference>
<dbReference type="Proteomes" id="UP000294527">
    <property type="component" value="Unassembled WGS sequence"/>
</dbReference>
<dbReference type="AlphaFoldDB" id="A0A0K2HGB5"/>
<dbReference type="EMBL" id="SLTX01000002">
    <property type="protein sequence ID" value="TDB03888.1"/>
    <property type="molecule type" value="Genomic_DNA"/>
</dbReference>
<evidence type="ECO:0000313" key="2">
    <source>
        <dbReference type="EMBL" id="KAA5315099.1"/>
    </source>
</evidence>
<dbReference type="EMBL" id="VVZA01000004">
    <property type="protein sequence ID" value="KAA5406555.1"/>
    <property type="molecule type" value="Genomic_DNA"/>
</dbReference>
<dbReference type="GO" id="GO:0008081">
    <property type="term" value="F:phosphoric diester hydrolase activity"/>
    <property type="evidence" value="ECO:0007669"/>
    <property type="project" value="InterPro"/>
</dbReference>
<dbReference type="CDD" id="cd08566">
    <property type="entry name" value="GDPD_AtGDE_like"/>
    <property type="match status" value="1"/>
</dbReference>
<dbReference type="Gene3D" id="3.20.20.190">
    <property type="entry name" value="Phosphatidylinositol (PI) phosphodiesterase"/>
    <property type="match status" value="1"/>
</dbReference>
<dbReference type="KEGG" id="bdh:GV66_03975"/>
<reference evidence="7 8" key="2">
    <citation type="journal article" date="2019" name="Nat. Microbiol.">
        <title>Genomic variation and strain-specific functional adaptation in the human gut microbiome during early life.</title>
        <authorList>
            <person name="Vatanen T."/>
            <person name="Plichta D.R."/>
            <person name="Somani J."/>
            <person name="Munch P.C."/>
            <person name="Arthur T.D."/>
            <person name="Hall A.B."/>
            <person name="Rudolf S."/>
            <person name="Oakeley E.J."/>
            <person name="Ke X."/>
            <person name="Young R.A."/>
            <person name="Haiser H.J."/>
            <person name="Kolde R."/>
            <person name="Yassour M."/>
            <person name="Luopajarvi K."/>
            <person name="Siljander H."/>
            <person name="Virtanen S.M."/>
            <person name="Ilonen J."/>
            <person name="Uibo R."/>
            <person name="Tillmann V."/>
            <person name="Mokurov S."/>
            <person name="Dorshakova N."/>
            <person name="Porter J.A."/>
            <person name="McHardy A.C."/>
            <person name="Lahdesmaki H."/>
            <person name="Vlamakis H."/>
            <person name="Huttenhower C."/>
            <person name="Knip M."/>
            <person name="Xavier R.J."/>
        </authorList>
    </citation>
    <scope>NUCLEOTIDE SEQUENCE [LARGE SCALE GENOMIC DNA]</scope>
    <source>
        <strain evidence="5 7">RJX1047</strain>
        <strain evidence="6 8">RJX1052</strain>
    </source>
</reference>
<name>A0A0K2HGB5_9BACT</name>
<evidence type="ECO:0000313" key="3">
    <source>
        <dbReference type="EMBL" id="KAA5399707.1"/>
    </source>
</evidence>
<protein>
    <submittedName>
        <fullName evidence="5">Glycerophosphodiester phosphodiesterase family protein</fullName>
    </submittedName>
</protein>
<accession>A0A0K2HGB5</accession>
<organism evidence="5 7">
    <name type="scientific">Phocaeicola dorei</name>
    <dbReference type="NCBI Taxonomy" id="357276"/>
    <lineage>
        <taxon>Bacteria</taxon>
        <taxon>Pseudomonadati</taxon>
        <taxon>Bacteroidota</taxon>
        <taxon>Bacteroidia</taxon>
        <taxon>Bacteroidales</taxon>
        <taxon>Bacteroidaceae</taxon>
        <taxon>Phocaeicola</taxon>
    </lineage>
</organism>
<dbReference type="GO" id="GO:0006629">
    <property type="term" value="P:lipid metabolic process"/>
    <property type="evidence" value="ECO:0007669"/>
    <property type="project" value="InterPro"/>
</dbReference>
<dbReference type="InterPro" id="IPR030395">
    <property type="entry name" value="GP_PDE_dom"/>
</dbReference>
<dbReference type="PANTHER" id="PTHR46211:SF14">
    <property type="entry name" value="GLYCEROPHOSPHODIESTER PHOSPHODIESTERASE"/>
    <property type="match status" value="1"/>
</dbReference>
<comment type="caution">
    <text evidence="5">The sequence shown here is derived from an EMBL/GenBank/DDBJ whole genome shotgun (WGS) entry which is preliminary data.</text>
</comment>
<feature type="domain" description="GP-PDE" evidence="1">
    <location>
        <begin position="34"/>
        <end position="264"/>
    </location>
</feature>
<dbReference type="Proteomes" id="UP000481700">
    <property type="component" value="Unassembled WGS sequence"/>
</dbReference>
<gene>
    <name evidence="5" type="ORF">E1I98_21880</name>
    <name evidence="6" type="ORF">E1J06_22315</name>
    <name evidence="4" type="ORF">F2Y51_06805</name>
    <name evidence="3" type="ORF">F2Y58_06190</name>
    <name evidence="2" type="ORF">F2Z07_20260</name>
</gene>
<dbReference type="Proteomes" id="UP000294834">
    <property type="component" value="Unassembled WGS sequence"/>
</dbReference>
<proteinExistence type="predicted"/>